<dbReference type="NCBIfam" id="NF001159">
    <property type="entry name" value="PRK00150.1-3"/>
    <property type="match status" value="1"/>
</dbReference>
<comment type="similarity">
    <text evidence="1 6">Belongs to the polypeptide deformylase family.</text>
</comment>
<proteinExistence type="inferred from homology"/>
<keyword evidence="8" id="KW-1185">Reference proteome</keyword>
<dbReference type="EMBL" id="JACSPN010000003">
    <property type="protein sequence ID" value="MBE7699384.1"/>
    <property type="molecule type" value="Genomic_DNA"/>
</dbReference>
<evidence type="ECO:0000256" key="1">
    <source>
        <dbReference type="ARBA" id="ARBA00010759"/>
    </source>
</evidence>
<dbReference type="AlphaFoldDB" id="A0A9D5YYV7"/>
<dbReference type="FunFam" id="3.90.45.10:FF:000003">
    <property type="entry name" value="Peptide deformylase"/>
    <property type="match status" value="1"/>
</dbReference>
<evidence type="ECO:0000313" key="7">
    <source>
        <dbReference type="EMBL" id="MBE7699384.1"/>
    </source>
</evidence>
<dbReference type="PANTHER" id="PTHR10458">
    <property type="entry name" value="PEPTIDE DEFORMYLASE"/>
    <property type="match status" value="1"/>
</dbReference>
<dbReference type="InterPro" id="IPR023635">
    <property type="entry name" value="Peptide_deformylase"/>
</dbReference>
<dbReference type="Gene3D" id="3.90.45.10">
    <property type="entry name" value="Peptide deformylase"/>
    <property type="match status" value="1"/>
</dbReference>
<evidence type="ECO:0000256" key="6">
    <source>
        <dbReference type="HAMAP-Rule" id="MF_00163"/>
    </source>
</evidence>
<comment type="caution">
    <text evidence="7">The sequence shown here is derived from an EMBL/GenBank/DDBJ whole genome shotgun (WGS) entry which is preliminary data.</text>
</comment>
<evidence type="ECO:0000256" key="3">
    <source>
        <dbReference type="ARBA" id="ARBA00022801"/>
    </source>
</evidence>
<comment type="cofactor">
    <cofactor evidence="6">
        <name>Fe(2+)</name>
        <dbReference type="ChEBI" id="CHEBI:29033"/>
    </cofactor>
    <text evidence="6">Binds 1 Fe(2+) ion.</text>
</comment>
<evidence type="ECO:0000256" key="2">
    <source>
        <dbReference type="ARBA" id="ARBA00022723"/>
    </source>
</evidence>
<evidence type="ECO:0000256" key="5">
    <source>
        <dbReference type="ARBA" id="ARBA00023004"/>
    </source>
</evidence>
<dbReference type="PANTHER" id="PTHR10458:SF2">
    <property type="entry name" value="PEPTIDE DEFORMYLASE, MITOCHONDRIAL"/>
    <property type="match status" value="1"/>
</dbReference>
<protein>
    <recommendedName>
        <fullName evidence="6">Peptide deformylase</fullName>
        <shortName evidence="6">PDF</shortName>
        <ecNumber evidence="6">3.5.1.88</ecNumber>
    </recommendedName>
    <alternativeName>
        <fullName evidence="6">Polypeptide deformylase</fullName>
    </alternativeName>
</protein>
<evidence type="ECO:0000313" key="8">
    <source>
        <dbReference type="Proteomes" id="UP000822993"/>
    </source>
</evidence>
<dbReference type="SUPFAM" id="SSF56420">
    <property type="entry name" value="Peptide deformylase"/>
    <property type="match status" value="1"/>
</dbReference>
<dbReference type="GO" id="GO:0042586">
    <property type="term" value="F:peptide deformylase activity"/>
    <property type="evidence" value="ECO:0007669"/>
    <property type="project" value="UniProtKB-UniRule"/>
</dbReference>
<dbReference type="PRINTS" id="PR01576">
    <property type="entry name" value="PDEFORMYLASE"/>
</dbReference>
<keyword evidence="3 6" id="KW-0378">Hydrolase</keyword>
<feature type="binding site" evidence="6">
    <location>
        <position position="178"/>
    </location>
    <ligand>
        <name>Fe cation</name>
        <dbReference type="ChEBI" id="CHEBI:24875"/>
    </ligand>
</feature>
<keyword evidence="4 6" id="KW-0648">Protein biosynthesis</keyword>
<name>A0A9D5YYV7_9CELL</name>
<dbReference type="CDD" id="cd00487">
    <property type="entry name" value="Pep_deformylase"/>
    <property type="match status" value="1"/>
</dbReference>
<reference evidence="7 8" key="1">
    <citation type="submission" date="2020-08" db="EMBL/GenBank/DDBJ databases">
        <title>A Genomic Blueprint of the Chicken Gut Microbiome.</title>
        <authorList>
            <person name="Gilroy R."/>
            <person name="Ravi A."/>
            <person name="Getino M."/>
            <person name="Pursley I."/>
            <person name="Horton D.L."/>
            <person name="Alikhan N.-F."/>
            <person name="Baker D."/>
            <person name="Gharbi K."/>
            <person name="Hall N."/>
            <person name="Watson M."/>
            <person name="Adriaenssens E.M."/>
            <person name="Foster-Nyarko E."/>
            <person name="Jarju S."/>
            <person name="Secka A."/>
            <person name="Antonio M."/>
            <person name="Oren A."/>
            <person name="Chaudhuri R."/>
            <person name="La Ragione R.M."/>
            <person name="Hildebrand F."/>
            <person name="Pallen M.J."/>
        </authorList>
    </citation>
    <scope>NUCLEOTIDE SEQUENCE [LARGE SCALE GENOMIC DNA]</scope>
    <source>
        <strain evidence="7 8">Sa1BUA8</strain>
    </source>
</reference>
<keyword evidence="5 6" id="KW-0408">Iron</keyword>
<dbReference type="GO" id="GO:0006412">
    <property type="term" value="P:translation"/>
    <property type="evidence" value="ECO:0007669"/>
    <property type="project" value="UniProtKB-UniRule"/>
</dbReference>
<dbReference type="Pfam" id="PF01327">
    <property type="entry name" value="Pep_deformylase"/>
    <property type="match status" value="1"/>
</dbReference>
<comment type="catalytic activity">
    <reaction evidence="6">
        <text>N-terminal N-formyl-L-methionyl-[peptide] + H2O = N-terminal L-methionyl-[peptide] + formate</text>
        <dbReference type="Rhea" id="RHEA:24420"/>
        <dbReference type="Rhea" id="RHEA-COMP:10639"/>
        <dbReference type="Rhea" id="RHEA-COMP:10640"/>
        <dbReference type="ChEBI" id="CHEBI:15377"/>
        <dbReference type="ChEBI" id="CHEBI:15740"/>
        <dbReference type="ChEBI" id="CHEBI:49298"/>
        <dbReference type="ChEBI" id="CHEBI:64731"/>
        <dbReference type="EC" id="3.5.1.88"/>
    </reaction>
</comment>
<feature type="binding site" evidence="6">
    <location>
        <position position="174"/>
    </location>
    <ligand>
        <name>Fe cation</name>
        <dbReference type="ChEBI" id="CHEBI:24875"/>
    </ligand>
</feature>
<dbReference type="EC" id="3.5.1.88" evidence="6"/>
<feature type="active site" evidence="6">
    <location>
        <position position="175"/>
    </location>
</feature>
<dbReference type="InterPro" id="IPR036821">
    <property type="entry name" value="Peptide_deformylase_sf"/>
</dbReference>
<evidence type="ECO:0000256" key="4">
    <source>
        <dbReference type="ARBA" id="ARBA00022917"/>
    </source>
</evidence>
<organism evidence="7 8">
    <name type="scientific">Oerskovia douganii</name>
    <dbReference type="NCBI Taxonomy" id="2762210"/>
    <lineage>
        <taxon>Bacteria</taxon>
        <taxon>Bacillati</taxon>
        <taxon>Actinomycetota</taxon>
        <taxon>Actinomycetes</taxon>
        <taxon>Micrococcales</taxon>
        <taxon>Cellulomonadaceae</taxon>
        <taxon>Oerskovia</taxon>
    </lineage>
</organism>
<dbReference type="PIRSF" id="PIRSF004749">
    <property type="entry name" value="Pep_def"/>
    <property type="match status" value="1"/>
</dbReference>
<gene>
    <name evidence="6" type="primary">def</name>
    <name evidence="7" type="ORF">H9623_03565</name>
</gene>
<keyword evidence="2 6" id="KW-0479">Metal-binding</keyword>
<dbReference type="GO" id="GO:0046872">
    <property type="term" value="F:metal ion binding"/>
    <property type="evidence" value="ECO:0007669"/>
    <property type="project" value="UniProtKB-KW"/>
</dbReference>
<accession>A0A9D5YYV7</accession>
<comment type="function">
    <text evidence="6">Removes the formyl group from the N-terminal Met of newly synthesized proteins. Requires at least a dipeptide for an efficient rate of reaction. N-terminal L-methionine is a prerequisite for activity but the enzyme has broad specificity at other positions.</text>
</comment>
<dbReference type="HAMAP" id="MF_00163">
    <property type="entry name" value="Pep_deformylase"/>
    <property type="match status" value="1"/>
</dbReference>
<sequence length="221" mass="23623">MGTGAGHAGPVDQGLKDQVAAHLARYEDGVLPIVQAGHPVLRAVAAPYTGQLGDLFPALVEAMRRTMHAAPGVGLAAPQIGLGLAVAVVQDPGVADPEDADLRERHPVPFRVLVNPTYEPVGDERRAFFEGCLSVSGWQAVVARPRTVRLTAQDEHGAPVDEVLTGWPARIVQHETDHLRGELYLDHAEVRSLASNDNMMRYWGSTPDPSGAAEALGFRLP</sequence>
<feature type="binding site" evidence="6">
    <location>
        <position position="132"/>
    </location>
    <ligand>
        <name>Fe cation</name>
        <dbReference type="ChEBI" id="CHEBI:24875"/>
    </ligand>
</feature>
<dbReference type="Proteomes" id="UP000822993">
    <property type="component" value="Unassembled WGS sequence"/>
</dbReference>